<dbReference type="RefSeq" id="WP_066768656.1">
    <property type="nucleotide sequence ID" value="NZ_CP013244.1"/>
</dbReference>
<comment type="subcellular location">
    <subcellularLocation>
        <location evidence="1">Membrane</location>
        <topology evidence="1">Multi-pass membrane protein</topology>
    </subcellularLocation>
</comment>
<dbReference type="GO" id="GO:1902600">
    <property type="term" value="P:proton transmembrane transport"/>
    <property type="evidence" value="ECO:0007669"/>
    <property type="project" value="InterPro"/>
</dbReference>
<feature type="transmembrane region" description="Helical" evidence="7">
    <location>
        <begin position="136"/>
        <end position="155"/>
    </location>
</feature>
<dbReference type="FunCoup" id="A0A1B1AFS5">
    <property type="interactions" value="335"/>
</dbReference>
<evidence type="ECO:0000313" key="10">
    <source>
        <dbReference type="Proteomes" id="UP000092498"/>
    </source>
</evidence>
<feature type="transmembrane region" description="Helical" evidence="7">
    <location>
        <begin position="167"/>
        <end position="191"/>
    </location>
</feature>
<keyword evidence="5 7" id="KW-1133">Transmembrane helix</keyword>
<evidence type="ECO:0000259" key="8">
    <source>
        <dbReference type="Pfam" id="PF00999"/>
    </source>
</evidence>
<feature type="transmembrane region" description="Helical" evidence="7">
    <location>
        <begin position="246"/>
        <end position="263"/>
    </location>
</feature>
<evidence type="ECO:0000256" key="2">
    <source>
        <dbReference type="ARBA" id="ARBA00005551"/>
    </source>
</evidence>
<proteinExistence type="inferred from homology"/>
<evidence type="ECO:0000256" key="1">
    <source>
        <dbReference type="ARBA" id="ARBA00004141"/>
    </source>
</evidence>
<evidence type="ECO:0000256" key="3">
    <source>
        <dbReference type="ARBA" id="ARBA00022448"/>
    </source>
</evidence>
<feature type="transmembrane region" description="Helical" evidence="7">
    <location>
        <begin position="269"/>
        <end position="288"/>
    </location>
</feature>
<feature type="transmembrane region" description="Helical" evidence="7">
    <location>
        <begin position="52"/>
        <end position="70"/>
    </location>
</feature>
<feature type="domain" description="Cation/H+ exchanger transmembrane" evidence="8">
    <location>
        <begin position="35"/>
        <end position="404"/>
    </location>
</feature>
<dbReference type="KEGG" id="cbot:ATE48_05480"/>
<feature type="transmembrane region" description="Helical" evidence="7">
    <location>
        <begin position="325"/>
        <end position="347"/>
    </location>
</feature>
<feature type="transmembrane region" description="Helical" evidence="7">
    <location>
        <begin position="107"/>
        <end position="130"/>
    </location>
</feature>
<evidence type="ECO:0000313" key="9">
    <source>
        <dbReference type="EMBL" id="ANP45404.1"/>
    </source>
</evidence>
<name>A0A1B1AFS5_9PROT</name>
<feature type="transmembrane region" description="Helical" evidence="7">
    <location>
        <begin position="203"/>
        <end position="226"/>
    </location>
</feature>
<dbReference type="PANTHER" id="PTHR42751:SF1">
    <property type="entry name" value="CATION_PROTON ANTIPORTER YBAL-RELATED"/>
    <property type="match status" value="1"/>
</dbReference>
<dbReference type="InterPro" id="IPR006153">
    <property type="entry name" value="Cation/H_exchanger_TM"/>
</dbReference>
<feature type="transmembrane region" description="Helical" evidence="7">
    <location>
        <begin position="386"/>
        <end position="404"/>
    </location>
</feature>
<keyword evidence="10" id="KW-1185">Reference proteome</keyword>
<dbReference type="EMBL" id="CP013244">
    <property type="protein sequence ID" value="ANP45404.1"/>
    <property type="molecule type" value="Genomic_DNA"/>
</dbReference>
<feature type="transmembrane region" description="Helical" evidence="7">
    <location>
        <begin position="359"/>
        <end position="380"/>
    </location>
</feature>
<dbReference type="PANTHER" id="PTHR42751">
    <property type="entry name" value="SODIUM/HYDROGEN EXCHANGER FAMILY/TRKA DOMAIN PROTEIN"/>
    <property type="match status" value="1"/>
</dbReference>
<comment type="similarity">
    <text evidence="2">Belongs to the monovalent cation:proton antiporter 2 (CPA2) transporter (TC 2.A.37) family.</text>
</comment>
<dbReference type="AlphaFoldDB" id="A0A1B1AFS5"/>
<feature type="transmembrane region" description="Helical" evidence="7">
    <location>
        <begin position="26"/>
        <end position="45"/>
    </location>
</feature>
<gene>
    <name evidence="9" type="ORF">ATE48_05480</name>
</gene>
<dbReference type="GO" id="GO:0016020">
    <property type="term" value="C:membrane"/>
    <property type="evidence" value="ECO:0007669"/>
    <property type="project" value="UniProtKB-SubCell"/>
</dbReference>
<dbReference type="Pfam" id="PF00999">
    <property type="entry name" value="Na_H_Exchanger"/>
    <property type="match status" value="1"/>
</dbReference>
<reference evidence="9 10" key="1">
    <citation type="submission" date="2015-11" db="EMBL/GenBank/DDBJ databases">
        <title>Whole-Genome Sequence of Candidatus Oderbacter manganicum from the National Park Lower Oder Valley, Germany.</title>
        <authorList>
            <person name="Braun B."/>
            <person name="Liere K."/>
            <person name="Szewzyk U."/>
        </authorList>
    </citation>
    <scope>NUCLEOTIDE SEQUENCE [LARGE SCALE GENOMIC DNA]</scope>
    <source>
        <strain evidence="9 10">OTSz_A_272</strain>
    </source>
</reference>
<protein>
    <recommendedName>
        <fullName evidence="8">Cation/H+ exchanger transmembrane domain-containing protein</fullName>
    </recommendedName>
</protein>
<evidence type="ECO:0000256" key="5">
    <source>
        <dbReference type="ARBA" id="ARBA00022989"/>
    </source>
</evidence>
<keyword evidence="6 7" id="KW-0472">Membrane</keyword>
<dbReference type="STRING" id="1759059.ATE48_05480"/>
<keyword evidence="3" id="KW-0813">Transport</keyword>
<dbReference type="GO" id="GO:0015297">
    <property type="term" value="F:antiporter activity"/>
    <property type="evidence" value="ECO:0007669"/>
    <property type="project" value="InterPro"/>
</dbReference>
<accession>A0A1B1AFS5</accession>
<feature type="transmembrane region" description="Helical" evidence="7">
    <location>
        <begin position="300"/>
        <end position="319"/>
    </location>
</feature>
<feature type="transmembrane region" description="Helical" evidence="7">
    <location>
        <begin position="76"/>
        <end position="95"/>
    </location>
</feature>
<evidence type="ECO:0000256" key="7">
    <source>
        <dbReference type="SAM" id="Phobius"/>
    </source>
</evidence>
<sequence>MPIGDRRGQWRPKRTFCEAPLENHALIVNLVFAIALAFFFGALAQKLRISPLVGYLIAGVAVGPYTPGFVGDAGLAMQFAEIGVILLMFGVGLKFSLADLWAVRGVAIPGALVQMTAATLLGYGVGALLGMDAAEALMLGFSLSVASTVVLLRALEERSLVKTENGRICVGWLVIEDIAIVLGIVLLPALAGAANGTGAATPMATITALALTIGKIGIFVALMLFVGRRVFPWLIVQIAHLKSRELLSLGTLTLALGIAWVAYELFDASFALGAFLAGVVLNGTKFTHRIAEESLPLRDTFAVLFFVSVGMLFDPMTLVREPIGVVAVVAIIVVGKTGAALAITALYKLPMRTGMTIAASLAQIGEFSFVLAGMGVSLGLLSNETYNLILASALISIALNPLLFRVAEALSDGDETQKKASASA</sequence>
<dbReference type="Gene3D" id="1.20.1530.20">
    <property type="match status" value="1"/>
</dbReference>
<dbReference type="Proteomes" id="UP000092498">
    <property type="component" value="Chromosome"/>
</dbReference>
<organism evidence="9 10">
    <name type="scientific">Candidatus Viadribacter manganicus</name>
    <dbReference type="NCBI Taxonomy" id="1759059"/>
    <lineage>
        <taxon>Bacteria</taxon>
        <taxon>Pseudomonadati</taxon>
        <taxon>Pseudomonadota</taxon>
        <taxon>Alphaproteobacteria</taxon>
        <taxon>Hyphomonadales</taxon>
        <taxon>Hyphomonadaceae</taxon>
        <taxon>Candidatus Viadribacter</taxon>
    </lineage>
</organism>
<evidence type="ECO:0000256" key="4">
    <source>
        <dbReference type="ARBA" id="ARBA00022692"/>
    </source>
</evidence>
<dbReference type="InterPro" id="IPR038770">
    <property type="entry name" value="Na+/solute_symporter_sf"/>
</dbReference>
<dbReference type="InParanoid" id="A0A1B1AFS5"/>
<evidence type="ECO:0000256" key="6">
    <source>
        <dbReference type="ARBA" id="ARBA00023136"/>
    </source>
</evidence>
<keyword evidence="4 7" id="KW-0812">Transmembrane</keyword>